<proteinExistence type="predicted"/>
<dbReference type="InterPro" id="IPR036390">
    <property type="entry name" value="WH_DNA-bd_sf"/>
</dbReference>
<dbReference type="PANTHER" id="PTHR37318:SF1">
    <property type="entry name" value="BSL7504 PROTEIN"/>
    <property type="match status" value="1"/>
</dbReference>
<reference evidence="2 3" key="1">
    <citation type="submission" date="2019-03" db="EMBL/GenBank/DDBJ databases">
        <title>Genomics of glacier-inhabiting Cryobacterium strains.</title>
        <authorList>
            <person name="Liu Q."/>
            <person name="Xin Y.-H."/>
        </authorList>
    </citation>
    <scope>NUCLEOTIDE SEQUENCE [LARGE SCALE GENOMIC DNA]</scope>
    <source>
        <strain evidence="2 3">Sr54</strain>
    </source>
</reference>
<dbReference type="InterPro" id="IPR036388">
    <property type="entry name" value="WH-like_DNA-bd_sf"/>
</dbReference>
<dbReference type="SUPFAM" id="SSF46785">
    <property type="entry name" value="Winged helix' DNA-binding domain"/>
    <property type="match status" value="1"/>
</dbReference>
<sequence>MSVKPRFDDAIHAPTRLRVCALLRVTGVAEFNTIATTLELSEAALSKTIRNLAELGYVLTVKQSSPARADARRTTSVALTLRGRAAIDGHLAALRELSHP</sequence>
<organism evidence="2 3">
    <name type="scientific">Cryobacterium serini</name>
    <dbReference type="NCBI Taxonomy" id="1259201"/>
    <lineage>
        <taxon>Bacteria</taxon>
        <taxon>Bacillati</taxon>
        <taxon>Actinomycetota</taxon>
        <taxon>Actinomycetes</taxon>
        <taxon>Micrococcales</taxon>
        <taxon>Microbacteriaceae</taxon>
        <taxon>Cryobacterium</taxon>
    </lineage>
</organism>
<protein>
    <submittedName>
        <fullName evidence="2">Transcriptional regulator</fullName>
    </submittedName>
</protein>
<dbReference type="Pfam" id="PF13601">
    <property type="entry name" value="HTH_34"/>
    <property type="match status" value="1"/>
</dbReference>
<evidence type="ECO:0000259" key="1">
    <source>
        <dbReference type="Pfam" id="PF13601"/>
    </source>
</evidence>
<dbReference type="PANTHER" id="PTHR37318">
    <property type="entry name" value="BSL7504 PROTEIN"/>
    <property type="match status" value="1"/>
</dbReference>
<dbReference type="Proteomes" id="UP000297626">
    <property type="component" value="Unassembled WGS sequence"/>
</dbReference>
<accession>A0A4R9BJR0</accession>
<dbReference type="InterPro" id="IPR027395">
    <property type="entry name" value="WH_DNA-bd_dom"/>
</dbReference>
<evidence type="ECO:0000313" key="2">
    <source>
        <dbReference type="EMBL" id="TFD85954.1"/>
    </source>
</evidence>
<dbReference type="AlphaFoldDB" id="A0A4R9BJR0"/>
<name>A0A4R9BJR0_9MICO</name>
<dbReference type="EMBL" id="SOHN01000016">
    <property type="protein sequence ID" value="TFD85954.1"/>
    <property type="molecule type" value="Genomic_DNA"/>
</dbReference>
<comment type="caution">
    <text evidence="2">The sequence shown here is derived from an EMBL/GenBank/DDBJ whole genome shotgun (WGS) entry which is preliminary data.</text>
</comment>
<keyword evidence="3" id="KW-1185">Reference proteome</keyword>
<feature type="domain" description="Winged helix DNA-binding" evidence="1">
    <location>
        <begin position="16"/>
        <end position="97"/>
    </location>
</feature>
<dbReference type="Gene3D" id="1.10.10.10">
    <property type="entry name" value="Winged helix-like DNA-binding domain superfamily/Winged helix DNA-binding domain"/>
    <property type="match status" value="1"/>
</dbReference>
<evidence type="ECO:0000313" key="3">
    <source>
        <dbReference type="Proteomes" id="UP000297626"/>
    </source>
</evidence>
<gene>
    <name evidence="2" type="ORF">E3T51_12395</name>
</gene>